<sequence>MLTITVEYDGRLAEGAAPDLEQAADNALRHLSRSRGQGEFFVLARMNGFPAAWEQTVPMTYVSASGSGTLHARDLVEHYEGAIETVAAVAGLRYGFAGKTRTAIEEAATYAISSAKFLQRLGWRRVDVGADLRRALARTPWLREIDIDALLLKHSA</sequence>
<reference evidence="1 2" key="1">
    <citation type="submission" date="2019-03" db="EMBL/GenBank/DDBJ databases">
        <title>Rhizobium sp. nov., an bacterium isolated from biocrust in Mu Us Desert.</title>
        <authorList>
            <person name="Lixiong L."/>
        </authorList>
    </citation>
    <scope>NUCLEOTIDE SEQUENCE [LARGE SCALE GENOMIC DNA]</scope>
    <source>
        <strain evidence="1 2">SPY-1</strain>
    </source>
</reference>
<dbReference type="RefSeq" id="WP_133314680.1">
    <property type="nucleotide sequence ID" value="NZ_SMTL01000001.1"/>
</dbReference>
<protein>
    <submittedName>
        <fullName evidence="1">Uncharacterized protein</fullName>
    </submittedName>
</protein>
<dbReference type="Proteomes" id="UP000295238">
    <property type="component" value="Unassembled WGS sequence"/>
</dbReference>
<dbReference type="AlphaFoldDB" id="A0A4R5UMZ7"/>
<organism evidence="1 2">
    <name type="scientific">Rhizobium deserti</name>
    <dbReference type="NCBI Taxonomy" id="2547961"/>
    <lineage>
        <taxon>Bacteria</taxon>
        <taxon>Pseudomonadati</taxon>
        <taxon>Pseudomonadota</taxon>
        <taxon>Alphaproteobacteria</taxon>
        <taxon>Hyphomicrobiales</taxon>
        <taxon>Rhizobiaceae</taxon>
        <taxon>Rhizobium/Agrobacterium group</taxon>
        <taxon>Rhizobium</taxon>
    </lineage>
</organism>
<evidence type="ECO:0000313" key="2">
    <source>
        <dbReference type="Proteomes" id="UP000295238"/>
    </source>
</evidence>
<comment type="caution">
    <text evidence="1">The sequence shown here is derived from an EMBL/GenBank/DDBJ whole genome shotgun (WGS) entry which is preliminary data.</text>
</comment>
<keyword evidence="2" id="KW-1185">Reference proteome</keyword>
<accession>A0A4R5UMZ7</accession>
<dbReference type="EMBL" id="SMTL01000001">
    <property type="protein sequence ID" value="TDK39231.1"/>
    <property type="molecule type" value="Genomic_DNA"/>
</dbReference>
<gene>
    <name evidence="1" type="ORF">E2F50_03660</name>
</gene>
<proteinExistence type="predicted"/>
<evidence type="ECO:0000313" key="1">
    <source>
        <dbReference type="EMBL" id="TDK39231.1"/>
    </source>
</evidence>
<name>A0A4R5UMZ7_9HYPH</name>
<dbReference type="OrthoDB" id="9887079at2"/>